<dbReference type="SMART" id="SM01019">
    <property type="entry name" value="B3"/>
    <property type="match status" value="1"/>
</dbReference>
<dbReference type="PROSITE" id="PS50863">
    <property type="entry name" value="B3"/>
    <property type="match status" value="1"/>
</dbReference>
<evidence type="ECO:0000313" key="7">
    <source>
        <dbReference type="EMBL" id="EEF50846.1"/>
    </source>
</evidence>
<keyword evidence="4" id="KW-0804">Transcription</keyword>
<keyword evidence="2" id="KW-0805">Transcription regulation</keyword>
<comment type="subcellular location">
    <subcellularLocation>
        <location evidence="1">Nucleus</location>
    </subcellularLocation>
</comment>
<evidence type="ECO:0000313" key="8">
    <source>
        <dbReference type="Proteomes" id="UP000008311"/>
    </source>
</evidence>
<dbReference type="Proteomes" id="UP000008311">
    <property type="component" value="Unassembled WGS sequence"/>
</dbReference>
<accession>B9RBC5</accession>
<name>B9RBC5_RICCO</name>
<evidence type="ECO:0000256" key="1">
    <source>
        <dbReference type="ARBA" id="ARBA00004123"/>
    </source>
</evidence>
<dbReference type="Pfam" id="PF02362">
    <property type="entry name" value="B3"/>
    <property type="match status" value="1"/>
</dbReference>
<evidence type="ECO:0000256" key="2">
    <source>
        <dbReference type="ARBA" id="ARBA00023015"/>
    </source>
</evidence>
<dbReference type="EMBL" id="EQ973774">
    <property type="protein sequence ID" value="EEF50846.1"/>
    <property type="molecule type" value="Genomic_DNA"/>
</dbReference>
<reference evidence="8" key="1">
    <citation type="journal article" date="2010" name="Nat. Biotechnol.">
        <title>Draft genome sequence of the oilseed species Ricinus communis.</title>
        <authorList>
            <person name="Chan A.P."/>
            <person name="Crabtree J."/>
            <person name="Zhao Q."/>
            <person name="Lorenzi H."/>
            <person name="Orvis J."/>
            <person name="Puiu D."/>
            <person name="Melake-Berhan A."/>
            <person name="Jones K.M."/>
            <person name="Redman J."/>
            <person name="Chen G."/>
            <person name="Cahoon E.B."/>
            <person name="Gedil M."/>
            <person name="Stanke M."/>
            <person name="Haas B.J."/>
            <person name="Wortman J.R."/>
            <person name="Fraser-Liggett C.M."/>
            <person name="Ravel J."/>
            <person name="Rabinowicz P.D."/>
        </authorList>
    </citation>
    <scope>NUCLEOTIDE SEQUENCE [LARGE SCALE GENOMIC DNA]</scope>
    <source>
        <strain evidence="8">cv. Hale</strain>
    </source>
</reference>
<dbReference type="SUPFAM" id="SSF101936">
    <property type="entry name" value="DNA-binding pseudobarrel domain"/>
    <property type="match status" value="1"/>
</dbReference>
<dbReference type="InterPro" id="IPR044800">
    <property type="entry name" value="LEC2-like"/>
</dbReference>
<protein>
    <recommendedName>
        <fullName evidence="6">TF-B3 domain-containing protein</fullName>
    </recommendedName>
</protein>
<evidence type="ECO:0000256" key="5">
    <source>
        <dbReference type="ARBA" id="ARBA00023242"/>
    </source>
</evidence>
<dbReference type="eggNOG" id="ENOG502S2IE">
    <property type="taxonomic scope" value="Eukaryota"/>
</dbReference>
<gene>
    <name evidence="7" type="ORF">RCOM_1674130</name>
</gene>
<dbReference type="InterPro" id="IPR003340">
    <property type="entry name" value="B3_DNA-bd"/>
</dbReference>
<dbReference type="CDD" id="cd10017">
    <property type="entry name" value="B3_DNA"/>
    <property type="match status" value="1"/>
</dbReference>
<organism evidence="7 8">
    <name type="scientific">Ricinus communis</name>
    <name type="common">Castor bean</name>
    <dbReference type="NCBI Taxonomy" id="3988"/>
    <lineage>
        <taxon>Eukaryota</taxon>
        <taxon>Viridiplantae</taxon>
        <taxon>Streptophyta</taxon>
        <taxon>Embryophyta</taxon>
        <taxon>Tracheophyta</taxon>
        <taxon>Spermatophyta</taxon>
        <taxon>Magnoliopsida</taxon>
        <taxon>eudicotyledons</taxon>
        <taxon>Gunneridae</taxon>
        <taxon>Pentapetalae</taxon>
        <taxon>rosids</taxon>
        <taxon>fabids</taxon>
        <taxon>Malpighiales</taxon>
        <taxon>Euphorbiaceae</taxon>
        <taxon>Acalyphoideae</taxon>
        <taxon>Acalypheae</taxon>
        <taxon>Ricinus</taxon>
    </lineage>
</organism>
<dbReference type="PANTHER" id="PTHR31140:SF74">
    <property type="entry name" value="B3 DOMAIN-CONTAINING TRANSCRIPTION FACTOR LEC2"/>
    <property type="match status" value="1"/>
</dbReference>
<evidence type="ECO:0000256" key="3">
    <source>
        <dbReference type="ARBA" id="ARBA00023125"/>
    </source>
</evidence>
<dbReference type="PANTHER" id="PTHR31140">
    <property type="entry name" value="B3 DOMAIN-CONTAINING TRANSCRIPTION FACTOR ABI3"/>
    <property type="match status" value="1"/>
</dbReference>
<dbReference type="GO" id="GO:0003700">
    <property type="term" value="F:DNA-binding transcription factor activity"/>
    <property type="evidence" value="ECO:0007669"/>
    <property type="project" value="InterPro"/>
</dbReference>
<dbReference type="InParanoid" id="B9RBC5"/>
<keyword evidence="5" id="KW-0539">Nucleus</keyword>
<dbReference type="Gene3D" id="2.40.330.10">
    <property type="entry name" value="DNA-binding pseudobarrel domain"/>
    <property type="match status" value="1"/>
</dbReference>
<evidence type="ECO:0000256" key="4">
    <source>
        <dbReference type="ARBA" id="ARBA00023163"/>
    </source>
</evidence>
<feature type="domain" description="TF-B3" evidence="6">
    <location>
        <begin position="166"/>
        <end position="266"/>
    </location>
</feature>
<keyword evidence="8" id="KW-1185">Reference proteome</keyword>
<dbReference type="GO" id="GO:0003677">
    <property type="term" value="F:DNA binding"/>
    <property type="evidence" value="ECO:0007669"/>
    <property type="project" value="UniProtKB-KW"/>
</dbReference>
<dbReference type="InterPro" id="IPR015300">
    <property type="entry name" value="DNA-bd_pseudobarrel_sf"/>
</dbReference>
<sequence>MDSFQNSQFSSIRRPLCYSSTSSNSSTQTYHCPAEDNMPTTPFQSPHFQQEYRPEQAGQNSTSAFSMCPYWLSQNGTEIQTWLLQQNGLSIDQGKKVLDAYKTKIARNKRKLARQRSLSRNSSSSANSIQVDTRRLAFNMQDSQSTSKRDLYKFCTPDNKKLRVLLRKDLKTSDVGSLGRIVLPKREAEENLPILSDKEGILVAIRDVCSTKEWSLKYKYWSNNKSRMYVLENTGDFVKQNGMRIGDSLTLYEDESKKLLCTHSTEETGEVFPHARRQYFSVKKVEALEAEPSCKQHATNQNYIYIPHTYQARDEEEASLALLIEQLKHKEQQEEVNSLVTLSMDIAPYRHKEEEKNYGPFNNLTSISIYPQSTAAAMAIQPSSSAHSTMRVVDDHYIDDFYTALDVLPDVNRYNFSL</sequence>
<dbReference type="GO" id="GO:0005634">
    <property type="term" value="C:nucleus"/>
    <property type="evidence" value="ECO:0007669"/>
    <property type="project" value="UniProtKB-SubCell"/>
</dbReference>
<evidence type="ECO:0000259" key="6">
    <source>
        <dbReference type="PROSITE" id="PS50863"/>
    </source>
</evidence>
<dbReference type="FunCoup" id="B9RBC5">
    <property type="interactions" value="62"/>
</dbReference>
<dbReference type="SMR" id="B9RBC5"/>
<keyword evidence="3" id="KW-0238">DNA-binding</keyword>
<proteinExistence type="predicted"/>
<dbReference type="AlphaFoldDB" id="B9RBC5"/>